<dbReference type="GO" id="GO:0060320">
    <property type="term" value="P:rejection of self pollen"/>
    <property type="evidence" value="ECO:0007669"/>
    <property type="project" value="UniProtKB-KW"/>
</dbReference>
<keyword evidence="4 6" id="KW-0964">Secreted</keyword>
<evidence type="ECO:0000256" key="4">
    <source>
        <dbReference type="ARBA" id="ARBA00022525"/>
    </source>
</evidence>
<dbReference type="GO" id="GO:0005576">
    <property type="term" value="C:extracellular region"/>
    <property type="evidence" value="ECO:0007669"/>
    <property type="project" value="UniProtKB-SubCell"/>
</dbReference>
<organism evidence="7 8">
    <name type="scientific">Capsicum annuum</name>
    <name type="common">Capsicum pepper</name>
    <dbReference type="NCBI Taxonomy" id="4072"/>
    <lineage>
        <taxon>Eukaryota</taxon>
        <taxon>Viridiplantae</taxon>
        <taxon>Streptophyta</taxon>
        <taxon>Embryophyta</taxon>
        <taxon>Tracheophyta</taxon>
        <taxon>Spermatophyta</taxon>
        <taxon>Magnoliopsida</taxon>
        <taxon>eudicotyledons</taxon>
        <taxon>Gunneridae</taxon>
        <taxon>Pentapetalae</taxon>
        <taxon>asterids</taxon>
        <taxon>lamiids</taxon>
        <taxon>Solanales</taxon>
        <taxon>Solanaceae</taxon>
        <taxon>Solanoideae</taxon>
        <taxon>Capsiceae</taxon>
        <taxon>Capsicum</taxon>
    </lineage>
</organism>
<keyword evidence="3 6" id="KW-0713">Self-incompatibility</keyword>
<dbReference type="PANTHER" id="PTHR31232">
    <property type="match status" value="1"/>
</dbReference>
<dbReference type="Pfam" id="PF05938">
    <property type="entry name" value="Self-incomp_S1"/>
    <property type="match status" value="1"/>
</dbReference>
<name>A0A1U8GH33_CAPAN</name>
<comment type="caution">
    <text evidence="7">The sequence shown here is derived from an EMBL/GenBank/DDBJ whole genome shotgun (WGS) entry which is preliminary data.</text>
</comment>
<feature type="signal peptide" evidence="6">
    <location>
        <begin position="1"/>
        <end position="21"/>
    </location>
</feature>
<proteinExistence type="inferred from homology"/>
<keyword evidence="5 6" id="KW-0732">Signal</keyword>
<dbReference type="AlphaFoldDB" id="A0A1U8GH33"/>
<evidence type="ECO:0000313" key="7">
    <source>
        <dbReference type="EMBL" id="PHT61261.1"/>
    </source>
</evidence>
<reference evidence="7 8" key="1">
    <citation type="journal article" date="2014" name="Nat. Genet.">
        <title>Genome sequence of the hot pepper provides insights into the evolution of pungency in Capsicum species.</title>
        <authorList>
            <person name="Kim S."/>
            <person name="Park M."/>
            <person name="Yeom S.I."/>
            <person name="Kim Y.M."/>
            <person name="Lee J.M."/>
            <person name="Lee H.A."/>
            <person name="Seo E."/>
            <person name="Choi J."/>
            <person name="Cheong K."/>
            <person name="Kim K.T."/>
            <person name="Jung K."/>
            <person name="Lee G.W."/>
            <person name="Oh S.K."/>
            <person name="Bae C."/>
            <person name="Kim S.B."/>
            <person name="Lee H.Y."/>
            <person name="Kim S.Y."/>
            <person name="Kim M.S."/>
            <person name="Kang B.C."/>
            <person name="Jo Y.D."/>
            <person name="Yang H.B."/>
            <person name="Jeong H.J."/>
            <person name="Kang W.H."/>
            <person name="Kwon J.K."/>
            <person name="Shin C."/>
            <person name="Lim J.Y."/>
            <person name="Park J.H."/>
            <person name="Huh J.H."/>
            <person name="Kim J.S."/>
            <person name="Kim B.D."/>
            <person name="Cohen O."/>
            <person name="Paran I."/>
            <person name="Suh M.C."/>
            <person name="Lee S.B."/>
            <person name="Kim Y.K."/>
            <person name="Shin Y."/>
            <person name="Noh S.J."/>
            <person name="Park J."/>
            <person name="Seo Y.S."/>
            <person name="Kwon S.Y."/>
            <person name="Kim H.A."/>
            <person name="Park J.M."/>
            <person name="Kim H.J."/>
            <person name="Choi S.B."/>
            <person name="Bosland P.W."/>
            <person name="Reeves G."/>
            <person name="Jo S.H."/>
            <person name="Lee B.W."/>
            <person name="Cho H.T."/>
            <person name="Choi H.S."/>
            <person name="Lee M.S."/>
            <person name="Yu Y."/>
            <person name="Do Choi Y."/>
            <person name="Park B.S."/>
            <person name="van Deynze A."/>
            <person name="Ashrafi H."/>
            <person name="Hill T."/>
            <person name="Kim W.T."/>
            <person name="Pai H.S."/>
            <person name="Ahn H.K."/>
            <person name="Yeam I."/>
            <person name="Giovannoni J.J."/>
            <person name="Rose J.K."/>
            <person name="Sorensen I."/>
            <person name="Lee S.J."/>
            <person name="Kim R.W."/>
            <person name="Choi I.Y."/>
            <person name="Choi B.S."/>
            <person name="Lim J.S."/>
            <person name="Lee Y.H."/>
            <person name="Choi D."/>
        </authorList>
    </citation>
    <scope>NUCLEOTIDE SEQUENCE [LARGE SCALE GENOMIC DNA]</scope>
    <source>
        <strain evidence="8">cv. CM334</strain>
    </source>
</reference>
<comment type="subcellular location">
    <subcellularLocation>
        <location evidence="1 6">Secreted</location>
    </subcellularLocation>
</comment>
<dbReference type="InterPro" id="IPR010264">
    <property type="entry name" value="Self-incomp_S1"/>
</dbReference>
<accession>A0A1U8GH33</accession>
<dbReference type="Gramene" id="PHT61261">
    <property type="protein sequence ID" value="PHT61261"/>
    <property type="gene ID" value="T459_34893"/>
</dbReference>
<dbReference type="EMBL" id="AYRZ02000196">
    <property type="protein sequence ID" value="PHT61261.1"/>
    <property type="molecule type" value="Genomic_DNA"/>
</dbReference>
<reference evidence="7 8" key="2">
    <citation type="journal article" date="2017" name="Genome Biol.">
        <title>New reference genome sequences of hot pepper reveal the massive evolution of plant disease-resistance genes by retroduplication.</title>
        <authorList>
            <person name="Kim S."/>
            <person name="Park J."/>
            <person name="Yeom S.I."/>
            <person name="Kim Y.M."/>
            <person name="Seo E."/>
            <person name="Kim K.T."/>
            <person name="Kim M.S."/>
            <person name="Lee J.M."/>
            <person name="Cheong K."/>
            <person name="Shin H.S."/>
            <person name="Kim S.B."/>
            <person name="Han K."/>
            <person name="Lee J."/>
            <person name="Park M."/>
            <person name="Lee H.A."/>
            <person name="Lee H.Y."/>
            <person name="Lee Y."/>
            <person name="Oh S."/>
            <person name="Lee J.H."/>
            <person name="Choi E."/>
            <person name="Choi E."/>
            <person name="Lee S.E."/>
            <person name="Jeon J."/>
            <person name="Kim H."/>
            <person name="Choi G."/>
            <person name="Song H."/>
            <person name="Lee J."/>
            <person name="Lee S.C."/>
            <person name="Kwon J.K."/>
            <person name="Lee H.Y."/>
            <person name="Koo N."/>
            <person name="Hong Y."/>
            <person name="Kim R.W."/>
            <person name="Kang W.H."/>
            <person name="Huh J.H."/>
            <person name="Kang B.C."/>
            <person name="Yang T.J."/>
            <person name="Lee Y.H."/>
            <person name="Bennetzen J.L."/>
            <person name="Choi D."/>
        </authorList>
    </citation>
    <scope>NUCLEOTIDE SEQUENCE [LARGE SCALE GENOMIC DNA]</scope>
    <source>
        <strain evidence="8">cv. CM334</strain>
    </source>
</reference>
<protein>
    <recommendedName>
        <fullName evidence="6">S-protein homolog</fullName>
    </recommendedName>
</protein>
<dbReference type="OMA" id="ASICCTH"/>
<evidence type="ECO:0000256" key="3">
    <source>
        <dbReference type="ARBA" id="ARBA00022471"/>
    </source>
</evidence>
<comment type="similarity">
    <text evidence="2 6">Belongs to the plant self-incompatibility (S1) protein family.</text>
</comment>
<evidence type="ECO:0000256" key="6">
    <source>
        <dbReference type="RuleBase" id="RU367044"/>
    </source>
</evidence>
<evidence type="ECO:0000256" key="1">
    <source>
        <dbReference type="ARBA" id="ARBA00004613"/>
    </source>
</evidence>
<keyword evidence="8" id="KW-1185">Reference proteome</keyword>
<dbReference type="PANTHER" id="PTHR31232:SF125">
    <property type="entry name" value="S-PROTEIN HOMOLOG"/>
    <property type="match status" value="1"/>
</dbReference>
<gene>
    <name evidence="7" type="ORF">T459_34893</name>
</gene>
<feature type="chain" id="PRO_5025092260" description="S-protein homolog" evidence="6">
    <location>
        <begin position="22"/>
        <end position="135"/>
    </location>
</feature>
<dbReference type="Proteomes" id="UP000222542">
    <property type="component" value="Unassembled WGS sequence"/>
</dbReference>
<evidence type="ECO:0000313" key="8">
    <source>
        <dbReference type="Proteomes" id="UP000222542"/>
    </source>
</evidence>
<sequence length="135" mass="15496">MAHMLVKILFLLFIMPYNIKGIEVHIHDNLPPNTPKLVVRCQSGDDDLGVQSLGTGDDYKFSFGFKLTTLFFCHFSWNGKDVSFDVFNDIGYCVHDGKKFVPLFTKSCYWVVQVDGFYLGHSDNGKIVADKYRDW</sequence>
<evidence type="ECO:0000256" key="5">
    <source>
        <dbReference type="ARBA" id="ARBA00022729"/>
    </source>
</evidence>
<evidence type="ECO:0000256" key="2">
    <source>
        <dbReference type="ARBA" id="ARBA00005581"/>
    </source>
</evidence>